<dbReference type="AlphaFoldDB" id="A0A3A1P333"/>
<dbReference type="RefSeq" id="WP_119593481.1">
    <property type="nucleotide sequence ID" value="NZ_QXFM01000114.1"/>
</dbReference>
<evidence type="ECO:0000256" key="2">
    <source>
        <dbReference type="SAM" id="MobiDB-lite"/>
    </source>
</evidence>
<keyword evidence="4" id="KW-1185">Reference proteome</keyword>
<reference evidence="3 4" key="1">
    <citation type="submission" date="2018-08" db="EMBL/GenBank/DDBJ databases">
        <title>Erythrobacter zhengii sp.nov., a bacterium isolated from deep-sea sediment.</title>
        <authorList>
            <person name="Fang C."/>
            <person name="Wu Y.-H."/>
            <person name="Sun C."/>
            <person name="Wang H."/>
            <person name="Cheng H."/>
            <person name="Meng F.-X."/>
            <person name="Wang C.-S."/>
            <person name="Xu X.-W."/>
        </authorList>
    </citation>
    <scope>NUCLEOTIDE SEQUENCE [LARGE SCALE GENOMIC DNA]</scope>
    <source>
        <strain evidence="3 4">CCTCC AB 2015396</strain>
    </source>
</reference>
<evidence type="ECO:0000313" key="3">
    <source>
        <dbReference type="EMBL" id="RIV82970.1"/>
    </source>
</evidence>
<feature type="compositionally biased region" description="Basic and acidic residues" evidence="2">
    <location>
        <begin position="147"/>
        <end position="160"/>
    </location>
</feature>
<protein>
    <submittedName>
        <fullName evidence="3">Uncharacterized protein</fullName>
    </submittedName>
</protein>
<feature type="coiled-coil region" evidence="1">
    <location>
        <begin position="61"/>
        <end position="88"/>
    </location>
</feature>
<gene>
    <name evidence="3" type="ORF">D2V17_14305</name>
</gene>
<dbReference type="OrthoDB" id="7391972at2"/>
<name>A0A3A1P333_9SPHN</name>
<keyword evidence="1" id="KW-0175">Coiled coil</keyword>
<dbReference type="EMBL" id="QXFM01000114">
    <property type="protein sequence ID" value="RIV82970.1"/>
    <property type="molecule type" value="Genomic_DNA"/>
</dbReference>
<dbReference type="Proteomes" id="UP000265366">
    <property type="component" value="Unassembled WGS sequence"/>
</dbReference>
<sequence>MTGIFTWLTLKATGVLKVASDALKAILKWMVADWRNGPLVVGWFVALCHWLLVDPAMRSDLSKERAAHKGTEAKLKEARNQVQAERAAHAKTIGRFQSAVLAATAAAHANVARVKAEQEAITQEATDEYQQRVAALRSRAAAAERRLRAAAERRATDAADHGGASAADLPQPGDAATSTDAASADHGFPAARSGLDWPDELSGADICTGNMSLEERLIASEQAVQLDALISWVERQSTVPVAPIITQPAPMPETFDAGQ</sequence>
<evidence type="ECO:0000256" key="1">
    <source>
        <dbReference type="SAM" id="Coils"/>
    </source>
</evidence>
<proteinExistence type="predicted"/>
<evidence type="ECO:0000313" key="4">
    <source>
        <dbReference type="Proteomes" id="UP000265366"/>
    </source>
</evidence>
<accession>A0A3A1P333</accession>
<feature type="region of interest" description="Disordered" evidence="2">
    <location>
        <begin position="147"/>
        <end position="196"/>
    </location>
</feature>
<organism evidence="3 4">
    <name type="scientific">Aurantiacibacter xanthus</name>
    <dbReference type="NCBI Taxonomy" id="1784712"/>
    <lineage>
        <taxon>Bacteria</taxon>
        <taxon>Pseudomonadati</taxon>
        <taxon>Pseudomonadota</taxon>
        <taxon>Alphaproteobacteria</taxon>
        <taxon>Sphingomonadales</taxon>
        <taxon>Erythrobacteraceae</taxon>
        <taxon>Aurantiacibacter</taxon>
    </lineage>
</organism>
<feature type="compositionally biased region" description="Low complexity" evidence="2">
    <location>
        <begin position="161"/>
        <end position="185"/>
    </location>
</feature>
<comment type="caution">
    <text evidence="3">The sequence shown here is derived from an EMBL/GenBank/DDBJ whole genome shotgun (WGS) entry which is preliminary data.</text>
</comment>